<feature type="domain" description="Core" evidence="10">
    <location>
        <begin position="50"/>
        <end position="148"/>
    </location>
</feature>
<evidence type="ECO:0000256" key="6">
    <source>
        <dbReference type="ARBA" id="ARBA00057540"/>
    </source>
</evidence>
<dbReference type="NCBIfam" id="TIGR00049">
    <property type="entry name" value="iron-sulfur cluster assembly accessory protein"/>
    <property type="match status" value="1"/>
</dbReference>
<comment type="subunit">
    <text evidence="9">Heterotetramer; forms a dimer of dimers with IBA57. Interacts with [2Fe-2S]-ISCA2 forming the heterodimer [2Fe- 2S]-ISCA2-IBA57 complex; [2Fe-2S] cluster binding is absolutely required to promote the complex formation.</text>
</comment>
<protein>
    <recommendedName>
        <fullName evidence="7">Iron-sulfur cluster assembly 2 homolog, mitochondrial</fullName>
    </recommendedName>
    <alternativeName>
        <fullName evidence="8">HESB-like domain-containing protein 1</fullName>
    </alternativeName>
</protein>
<dbReference type="PANTHER" id="PTHR43011:SF1">
    <property type="entry name" value="IRON-SULFUR CLUSTER ASSEMBLY 2 HOMOLOG, MITOCHONDRIAL"/>
    <property type="match status" value="1"/>
</dbReference>
<evidence type="ECO:0000256" key="9">
    <source>
        <dbReference type="ARBA" id="ARBA00093471"/>
    </source>
</evidence>
<comment type="subcellular location">
    <subcellularLocation>
        <location evidence="1">Mitochondrion</location>
    </subcellularLocation>
</comment>
<dbReference type="AlphaFoldDB" id="A0A5S6QZH0"/>
<sequence>MQRAGYYVGNLSSRVVNSSENALCRLPMSFLRWSSSLLSRMCSNAAQPVLNITEKCAERLRRIASANELLRILVDSGGCAGFEYKFDLVNEVNRDEDVVFERNGARVVVDKLSLQFLNGSTVDYQEELIRSSFRIIENPIAERGCSCGTSFALKGESQ</sequence>
<name>A0A5S6QZH0_TRIMR</name>
<evidence type="ECO:0000256" key="1">
    <source>
        <dbReference type="ARBA" id="ARBA00004173"/>
    </source>
</evidence>
<proteinExistence type="inferred from homology"/>
<dbReference type="InterPro" id="IPR000361">
    <property type="entry name" value="ATAP_core_dom"/>
</dbReference>
<keyword evidence="4" id="KW-0408">Iron</keyword>
<evidence type="ECO:0000256" key="3">
    <source>
        <dbReference type="ARBA" id="ARBA00022723"/>
    </source>
</evidence>
<keyword evidence="3" id="KW-0479">Metal-binding</keyword>
<dbReference type="GO" id="GO:0120510">
    <property type="term" value="C:mitochondrial [4Fe-4S] assembly complex"/>
    <property type="evidence" value="ECO:0007669"/>
    <property type="project" value="UniProtKB-ARBA"/>
</dbReference>
<dbReference type="GO" id="GO:0005506">
    <property type="term" value="F:iron ion binding"/>
    <property type="evidence" value="ECO:0007669"/>
    <property type="project" value="TreeGrafter"/>
</dbReference>
<comment type="function">
    <text evidence="6">Involved in the maturation of mitochondrial 4Fe-4S proteins functioning late in the iron-sulfur cluster assembly pathway. May be involved in the binding of an intermediate of Fe/S cluster assembly.</text>
</comment>
<dbReference type="WBParaSite" id="TMUE_3000012307.1">
    <property type="protein sequence ID" value="TMUE_3000012307.1"/>
    <property type="gene ID" value="WBGene00285912"/>
</dbReference>
<keyword evidence="11" id="KW-1185">Reference proteome</keyword>
<accession>A0A5S6QZH0</accession>
<evidence type="ECO:0000313" key="11">
    <source>
        <dbReference type="Proteomes" id="UP000046395"/>
    </source>
</evidence>
<evidence type="ECO:0000313" key="12">
    <source>
        <dbReference type="WBParaSite" id="TMUE_3000012307.1"/>
    </source>
</evidence>
<dbReference type="SUPFAM" id="SSF89360">
    <property type="entry name" value="HesB-like domain"/>
    <property type="match status" value="1"/>
</dbReference>
<dbReference type="Gene3D" id="2.60.300.12">
    <property type="entry name" value="HesB-like domain"/>
    <property type="match status" value="1"/>
</dbReference>
<organism evidence="11 12">
    <name type="scientific">Trichuris muris</name>
    <name type="common">Mouse whipworm</name>
    <dbReference type="NCBI Taxonomy" id="70415"/>
    <lineage>
        <taxon>Eukaryota</taxon>
        <taxon>Metazoa</taxon>
        <taxon>Ecdysozoa</taxon>
        <taxon>Nematoda</taxon>
        <taxon>Enoplea</taxon>
        <taxon>Dorylaimia</taxon>
        <taxon>Trichinellida</taxon>
        <taxon>Trichuridae</taxon>
        <taxon>Trichuris</taxon>
    </lineage>
</organism>
<dbReference type="Proteomes" id="UP000046395">
    <property type="component" value="Unassembled WGS sequence"/>
</dbReference>
<comment type="similarity">
    <text evidence="2">Belongs to the HesB/IscA family.</text>
</comment>
<evidence type="ECO:0000256" key="2">
    <source>
        <dbReference type="ARBA" id="ARBA00006718"/>
    </source>
</evidence>
<evidence type="ECO:0000256" key="8">
    <source>
        <dbReference type="ARBA" id="ARBA00077082"/>
    </source>
</evidence>
<dbReference type="PANTHER" id="PTHR43011">
    <property type="entry name" value="IRON-SULFUR CLUSTER ASSEMBLY 2 HOMOLOG, MITOCHONDRIAL"/>
    <property type="match status" value="1"/>
</dbReference>
<dbReference type="GO" id="GO:0051539">
    <property type="term" value="F:4 iron, 4 sulfur cluster binding"/>
    <property type="evidence" value="ECO:0007669"/>
    <property type="project" value="TreeGrafter"/>
</dbReference>
<reference evidence="12" key="1">
    <citation type="submission" date="2019-12" db="UniProtKB">
        <authorList>
            <consortium name="WormBaseParasite"/>
        </authorList>
    </citation>
    <scope>IDENTIFICATION</scope>
</reference>
<evidence type="ECO:0000259" key="10">
    <source>
        <dbReference type="Pfam" id="PF01521"/>
    </source>
</evidence>
<dbReference type="Pfam" id="PF01521">
    <property type="entry name" value="Fe-S_biosyn"/>
    <property type="match status" value="1"/>
</dbReference>
<dbReference type="GO" id="GO:0051537">
    <property type="term" value="F:2 iron, 2 sulfur cluster binding"/>
    <property type="evidence" value="ECO:0007669"/>
    <property type="project" value="TreeGrafter"/>
</dbReference>
<dbReference type="STRING" id="70415.A0A5S6QZH0"/>
<dbReference type="InterPro" id="IPR035903">
    <property type="entry name" value="HesB-like_dom_sf"/>
</dbReference>
<evidence type="ECO:0000256" key="5">
    <source>
        <dbReference type="ARBA" id="ARBA00023128"/>
    </source>
</evidence>
<dbReference type="GO" id="GO:0016226">
    <property type="term" value="P:iron-sulfur cluster assembly"/>
    <property type="evidence" value="ECO:0007669"/>
    <property type="project" value="InterPro"/>
</dbReference>
<keyword evidence="5" id="KW-0496">Mitochondrion</keyword>
<dbReference type="FunFam" id="2.60.300.12:FF:000006">
    <property type="entry name" value="Iron-sulfur cluster assembly 2 mitochondrial"/>
    <property type="match status" value="1"/>
</dbReference>
<dbReference type="InterPro" id="IPR016092">
    <property type="entry name" value="ATAP"/>
</dbReference>
<evidence type="ECO:0000256" key="4">
    <source>
        <dbReference type="ARBA" id="ARBA00023004"/>
    </source>
</evidence>
<evidence type="ECO:0000256" key="7">
    <source>
        <dbReference type="ARBA" id="ARBA00073313"/>
    </source>
</evidence>